<feature type="domain" description="Protein kinase" evidence="7">
    <location>
        <begin position="41"/>
        <end position="217"/>
    </location>
</feature>
<evidence type="ECO:0000259" key="7">
    <source>
        <dbReference type="PROSITE" id="PS50011"/>
    </source>
</evidence>
<protein>
    <submittedName>
        <fullName evidence="8">LRR receptor-like serine/threonine-protein kinase</fullName>
    </submittedName>
</protein>
<evidence type="ECO:0000256" key="2">
    <source>
        <dbReference type="ARBA" id="ARBA00022614"/>
    </source>
</evidence>
<keyword evidence="4" id="KW-0677">Repeat</keyword>
<evidence type="ECO:0000313" key="9">
    <source>
        <dbReference type="Proteomes" id="UP001604336"/>
    </source>
</evidence>
<dbReference type="InterPro" id="IPR000719">
    <property type="entry name" value="Prot_kinase_dom"/>
</dbReference>
<dbReference type="Pfam" id="PF07714">
    <property type="entry name" value="PK_Tyr_Ser-Thr"/>
    <property type="match status" value="1"/>
</dbReference>
<evidence type="ECO:0000256" key="1">
    <source>
        <dbReference type="ARBA" id="ARBA00004370"/>
    </source>
</evidence>
<organism evidence="8 9">
    <name type="scientific">Abeliophyllum distichum</name>
    <dbReference type="NCBI Taxonomy" id="126358"/>
    <lineage>
        <taxon>Eukaryota</taxon>
        <taxon>Viridiplantae</taxon>
        <taxon>Streptophyta</taxon>
        <taxon>Embryophyta</taxon>
        <taxon>Tracheophyta</taxon>
        <taxon>Spermatophyta</taxon>
        <taxon>Magnoliopsida</taxon>
        <taxon>eudicotyledons</taxon>
        <taxon>Gunneridae</taxon>
        <taxon>Pentapetalae</taxon>
        <taxon>asterids</taxon>
        <taxon>lamiids</taxon>
        <taxon>Lamiales</taxon>
        <taxon>Oleaceae</taxon>
        <taxon>Forsythieae</taxon>
        <taxon>Abeliophyllum</taxon>
    </lineage>
</organism>
<comment type="caution">
    <text evidence="8">The sequence shown here is derived from an EMBL/GenBank/DDBJ whole genome shotgun (WGS) entry which is preliminary data.</text>
</comment>
<evidence type="ECO:0000256" key="4">
    <source>
        <dbReference type="ARBA" id="ARBA00022737"/>
    </source>
</evidence>
<keyword evidence="2" id="KW-0433">Leucine-rich repeat</keyword>
<evidence type="ECO:0000256" key="5">
    <source>
        <dbReference type="ARBA" id="ARBA00022989"/>
    </source>
</evidence>
<keyword evidence="9" id="KW-1185">Reference proteome</keyword>
<evidence type="ECO:0000256" key="3">
    <source>
        <dbReference type="ARBA" id="ARBA00022692"/>
    </source>
</evidence>
<dbReference type="InterPro" id="IPR001245">
    <property type="entry name" value="Ser-Thr/Tyr_kinase_cat_dom"/>
</dbReference>
<name>A0ABD1TKE5_9LAMI</name>
<proteinExistence type="predicted"/>
<dbReference type="InterPro" id="IPR051809">
    <property type="entry name" value="Plant_receptor-like_S/T_kinase"/>
</dbReference>
<reference evidence="9" key="1">
    <citation type="submission" date="2024-07" db="EMBL/GenBank/DDBJ databases">
        <title>Two chromosome-level genome assemblies of Korean endemic species Abeliophyllum distichum and Forsythia ovata (Oleaceae).</title>
        <authorList>
            <person name="Jang H."/>
        </authorList>
    </citation>
    <scope>NUCLEOTIDE SEQUENCE [LARGE SCALE GENOMIC DNA]</scope>
</reference>
<dbReference type="AlphaFoldDB" id="A0ABD1TKE5"/>
<evidence type="ECO:0000313" key="8">
    <source>
        <dbReference type="EMBL" id="KAL2513206.1"/>
    </source>
</evidence>
<dbReference type="PANTHER" id="PTHR27008">
    <property type="entry name" value="OS04G0122200 PROTEIN"/>
    <property type="match status" value="1"/>
</dbReference>
<dbReference type="SMART" id="SM00220">
    <property type="entry name" value="S_TKc"/>
    <property type="match status" value="1"/>
</dbReference>
<dbReference type="Gene3D" id="3.30.200.20">
    <property type="entry name" value="Phosphorylase Kinase, domain 1"/>
    <property type="match status" value="1"/>
</dbReference>
<keyword evidence="5" id="KW-1133">Transmembrane helix</keyword>
<dbReference type="GO" id="GO:0016020">
    <property type="term" value="C:membrane"/>
    <property type="evidence" value="ECO:0007669"/>
    <property type="project" value="UniProtKB-SubCell"/>
</dbReference>
<dbReference type="SUPFAM" id="SSF56112">
    <property type="entry name" value="Protein kinase-like (PK-like)"/>
    <property type="match status" value="1"/>
</dbReference>
<dbReference type="Gene3D" id="1.10.510.10">
    <property type="entry name" value="Transferase(Phosphotransferase) domain 1"/>
    <property type="match status" value="1"/>
</dbReference>
<dbReference type="InterPro" id="IPR008271">
    <property type="entry name" value="Ser/Thr_kinase_AS"/>
</dbReference>
<dbReference type="PROSITE" id="PS00108">
    <property type="entry name" value="PROTEIN_KINASE_ST"/>
    <property type="match status" value="1"/>
</dbReference>
<keyword evidence="3" id="KW-0812">Transmembrane</keyword>
<dbReference type="InterPro" id="IPR011009">
    <property type="entry name" value="Kinase-like_dom_sf"/>
</dbReference>
<sequence length="217" mass="24650">MSITLLIIRRRKSDRQLAKCEISLGVEWRRISYQELREATNDCSETNIIGSFCSVYEGTLSDGLNVAVKVFNFQPDRVTNRFVKESKILSIIRNRNLARIIGCCSNTEFKALILEYMPNGSLEKWLYSHNYFLDMLKRLDMAIDVALALEYLHHGLKFTVLHCDLKPSNVLLNQDMVGHVGDFGIAKLFSQGESFAPTKTLATIGYMSPGDVPYRDS</sequence>
<evidence type="ECO:0000256" key="6">
    <source>
        <dbReference type="ARBA" id="ARBA00023136"/>
    </source>
</evidence>
<dbReference type="PROSITE" id="PS50011">
    <property type="entry name" value="PROTEIN_KINASE_DOM"/>
    <property type="match status" value="1"/>
</dbReference>
<accession>A0ABD1TKE5</accession>
<keyword evidence="6" id="KW-0472">Membrane</keyword>
<gene>
    <name evidence="8" type="ORF">Adt_18806</name>
</gene>
<comment type="subcellular location">
    <subcellularLocation>
        <location evidence="1">Membrane</location>
    </subcellularLocation>
</comment>
<dbReference type="PANTHER" id="PTHR27008:SF585">
    <property type="entry name" value="PROTEIN KINASE DOMAIN-CONTAINING PROTEIN"/>
    <property type="match status" value="1"/>
</dbReference>
<dbReference type="EMBL" id="JBFOLK010000005">
    <property type="protein sequence ID" value="KAL2513206.1"/>
    <property type="molecule type" value="Genomic_DNA"/>
</dbReference>
<dbReference type="Proteomes" id="UP001604336">
    <property type="component" value="Unassembled WGS sequence"/>
</dbReference>